<evidence type="ECO:0000256" key="5">
    <source>
        <dbReference type="SAM" id="Phobius"/>
    </source>
</evidence>
<dbReference type="Pfam" id="PF02298">
    <property type="entry name" value="Cu_bind_like"/>
    <property type="match status" value="1"/>
</dbReference>
<feature type="compositionally biased region" description="Low complexity" evidence="4">
    <location>
        <begin position="135"/>
        <end position="145"/>
    </location>
</feature>
<keyword evidence="5" id="KW-0472">Membrane</keyword>
<dbReference type="PANTHER" id="PTHR33021">
    <property type="entry name" value="BLUE COPPER PROTEIN"/>
    <property type="match status" value="1"/>
</dbReference>
<dbReference type="GO" id="GO:0009055">
    <property type="term" value="F:electron transfer activity"/>
    <property type="evidence" value="ECO:0007669"/>
    <property type="project" value="InterPro"/>
</dbReference>
<dbReference type="InterPro" id="IPR008972">
    <property type="entry name" value="Cupredoxin"/>
</dbReference>
<feature type="region of interest" description="Disordered" evidence="4">
    <location>
        <begin position="135"/>
        <end position="176"/>
    </location>
</feature>
<evidence type="ECO:0000313" key="7">
    <source>
        <dbReference type="EMBL" id="RVW72103.1"/>
    </source>
</evidence>
<evidence type="ECO:0000256" key="2">
    <source>
        <dbReference type="ARBA" id="ARBA00023008"/>
    </source>
</evidence>
<dbReference type="FunFam" id="2.60.40.420:FF:000003">
    <property type="entry name" value="Blue copper"/>
    <property type="match status" value="1"/>
</dbReference>
<dbReference type="InterPro" id="IPR039391">
    <property type="entry name" value="Phytocyanin-like"/>
</dbReference>
<dbReference type="GO" id="GO:0046872">
    <property type="term" value="F:metal ion binding"/>
    <property type="evidence" value="ECO:0007669"/>
    <property type="project" value="UniProtKB-KW"/>
</dbReference>
<evidence type="ECO:0000313" key="8">
    <source>
        <dbReference type="Proteomes" id="UP000288805"/>
    </source>
</evidence>
<keyword evidence="3" id="KW-0325">Glycoprotein</keyword>
<dbReference type="EMBL" id="QGNW01000423">
    <property type="protein sequence ID" value="RVW72103.1"/>
    <property type="molecule type" value="Genomic_DNA"/>
</dbReference>
<dbReference type="CDD" id="cd04216">
    <property type="entry name" value="Phytocyanin"/>
    <property type="match status" value="1"/>
</dbReference>
<evidence type="ECO:0000259" key="6">
    <source>
        <dbReference type="PROSITE" id="PS51485"/>
    </source>
</evidence>
<feature type="domain" description="Phytocyanin" evidence="6">
    <location>
        <begin position="29"/>
        <end position="127"/>
    </location>
</feature>
<evidence type="ECO:0000256" key="1">
    <source>
        <dbReference type="ARBA" id="ARBA00022723"/>
    </source>
</evidence>
<protein>
    <submittedName>
        <fullName evidence="7">Uclacyanin 1</fullName>
    </submittedName>
</protein>
<evidence type="ECO:0000256" key="4">
    <source>
        <dbReference type="SAM" id="MobiDB-lite"/>
    </source>
</evidence>
<keyword evidence="5" id="KW-0812">Transmembrane</keyword>
<organism evidence="7 8">
    <name type="scientific">Vitis vinifera</name>
    <name type="common">Grape</name>
    <dbReference type="NCBI Taxonomy" id="29760"/>
    <lineage>
        <taxon>Eukaryota</taxon>
        <taxon>Viridiplantae</taxon>
        <taxon>Streptophyta</taxon>
        <taxon>Embryophyta</taxon>
        <taxon>Tracheophyta</taxon>
        <taxon>Spermatophyta</taxon>
        <taxon>Magnoliopsida</taxon>
        <taxon>eudicotyledons</taxon>
        <taxon>Gunneridae</taxon>
        <taxon>Pentapetalae</taxon>
        <taxon>rosids</taxon>
        <taxon>Vitales</taxon>
        <taxon>Vitaceae</taxon>
        <taxon>Viteae</taxon>
        <taxon>Vitis</taxon>
    </lineage>
</organism>
<dbReference type="PROSITE" id="PS51485">
    <property type="entry name" value="PHYTOCYANIN"/>
    <property type="match status" value="1"/>
</dbReference>
<dbReference type="SUPFAM" id="SSF49503">
    <property type="entry name" value="Cupredoxins"/>
    <property type="match status" value="1"/>
</dbReference>
<feature type="transmembrane region" description="Helical" evidence="5">
    <location>
        <begin position="6"/>
        <end position="26"/>
    </location>
</feature>
<keyword evidence="5" id="KW-1133">Transmembrane helix</keyword>
<sequence>MEGPRPVWAVKVIMVIVIASIFFRCVSARNHTVGGPNGWDLASNLQVWSRSSTFYTGDNLVFSYTPNHDVLEVNQLDFARCRTINPLATHRDGETVVPLTNAGTRFFICGRRGHCTRGLRLMVQVLDLPSAAPAFPPAEESAASEPTRRERAPPPGKGDKSSPPPPPAAMGAAPAKSPGAEAHCSVGVRIGGWVWCCLALAAVLVMFSDLYLIAEFN</sequence>
<evidence type="ECO:0000256" key="3">
    <source>
        <dbReference type="ARBA" id="ARBA00023180"/>
    </source>
</evidence>
<keyword evidence="2" id="KW-0186">Copper</keyword>
<dbReference type="InterPro" id="IPR003245">
    <property type="entry name" value="Phytocyanin_dom"/>
</dbReference>
<dbReference type="AlphaFoldDB" id="A0A438GIR2"/>
<reference evidence="7 8" key="1">
    <citation type="journal article" date="2018" name="PLoS Genet.">
        <title>Population sequencing reveals clonal diversity and ancestral inbreeding in the grapevine cultivar Chardonnay.</title>
        <authorList>
            <person name="Roach M.J."/>
            <person name="Johnson D.L."/>
            <person name="Bohlmann J."/>
            <person name="van Vuuren H.J."/>
            <person name="Jones S.J."/>
            <person name="Pretorius I.S."/>
            <person name="Schmidt S.A."/>
            <person name="Borneman A.R."/>
        </authorList>
    </citation>
    <scope>NUCLEOTIDE SEQUENCE [LARGE SCALE GENOMIC DNA]</scope>
    <source>
        <strain evidence="8">cv. Chardonnay</strain>
        <tissue evidence="7">Leaf</tissue>
    </source>
</reference>
<feature type="compositionally biased region" description="Basic and acidic residues" evidence="4">
    <location>
        <begin position="146"/>
        <end position="160"/>
    </location>
</feature>
<dbReference type="Proteomes" id="UP000288805">
    <property type="component" value="Unassembled WGS sequence"/>
</dbReference>
<dbReference type="PANTHER" id="PTHR33021:SF499">
    <property type="entry name" value="OS12G0150500 PROTEIN"/>
    <property type="match status" value="1"/>
</dbReference>
<comment type="caution">
    <text evidence="7">The sequence shown here is derived from an EMBL/GenBank/DDBJ whole genome shotgun (WGS) entry which is preliminary data.</text>
</comment>
<keyword evidence="1" id="KW-0479">Metal-binding</keyword>
<gene>
    <name evidence="7" type="primary">UCC1_1</name>
    <name evidence="7" type="ORF">CK203_054747</name>
</gene>
<proteinExistence type="predicted"/>
<name>A0A438GIR2_VITVI</name>
<dbReference type="Gene3D" id="2.60.40.420">
    <property type="entry name" value="Cupredoxins - blue copper proteins"/>
    <property type="match status" value="1"/>
</dbReference>
<feature type="transmembrane region" description="Helical" evidence="5">
    <location>
        <begin position="193"/>
        <end position="214"/>
    </location>
</feature>
<accession>A0A438GIR2</accession>